<evidence type="ECO:0000256" key="4">
    <source>
        <dbReference type="ARBA" id="ARBA00022596"/>
    </source>
</evidence>
<keyword evidence="7 8" id="KW-0472">Membrane</keyword>
<geneLocation type="plasmid" evidence="9 10">
    <name>pBN2</name>
</geneLocation>
<keyword evidence="6 8" id="KW-1133">Transmembrane helix</keyword>
<feature type="transmembrane region" description="Helical" evidence="8">
    <location>
        <begin position="20"/>
        <end position="42"/>
    </location>
</feature>
<organism evidence="9 10">
    <name type="scientific">Paraburkholderia aromaticivorans</name>
    <dbReference type="NCBI Taxonomy" id="2026199"/>
    <lineage>
        <taxon>Bacteria</taxon>
        <taxon>Pseudomonadati</taxon>
        <taxon>Pseudomonadota</taxon>
        <taxon>Betaproteobacteria</taxon>
        <taxon>Burkholderiales</taxon>
        <taxon>Burkholderiaceae</taxon>
        <taxon>Paraburkholderia</taxon>
    </lineage>
</organism>
<keyword evidence="10" id="KW-1185">Reference proteome</keyword>
<gene>
    <name evidence="9" type="ORF">CJU94_38565</name>
</gene>
<dbReference type="GO" id="GO:0005886">
    <property type="term" value="C:plasma membrane"/>
    <property type="evidence" value="ECO:0007669"/>
    <property type="project" value="UniProtKB-SubCell"/>
</dbReference>
<protein>
    <recommendedName>
        <fullName evidence="8">Nickel/cobalt efflux system</fullName>
    </recommendedName>
</protein>
<keyword evidence="9" id="KW-0614">Plasmid</keyword>
<keyword evidence="5 8" id="KW-0812">Transmembrane</keyword>
<feature type="transmembrane region" description="Helical" evidence="8">
    <location>
        <begin position="228"/>
        <end position="258"/>
    </location>
</feature>
<proteinExistence type="inferred from homology"/>
<dbReference type="PANTHER" id="PTHR31611">
    <property type="entry name" value="HIGH-AFFINITY NICKEL TRANSPORT PROTEIN NIC1"/>
    <property type="match status" value="1"/>
</dbReference>
<feature type="transmembrane region" description="Helical" evidence="8">
    <location>
        <begin position="87"/>
        <end position="113"/>
    </location>
</feature>
<comment type="subcellular location">
    <subcellularLocation>
        <location evidence="8">Cell membrane</location>
        <topology evidence="8">Multi-pass membrane protein</topology>
    </subcellularLocation>
    <subcellularLocation>
        <location evidence="1">Endomembrane system</location>
        <topology evidence="1">Multi-pass membrane protein</topology>
    </subcellularLocation>
</comment>
<dbReference type="KEGG" id="parb:CJU94_38565"/>
<reference evidence="9 10" key="1">
    <citation type="submission" date="2017-08" db="EMBL/GenBank/DDBJ databases">
        <title>Identification and genetic characteristics of simultaneous BTEX- and naphthalene-degrading Paraburkholderia sp. BN5 isolated from petroleum-contaminated soil.</title>
        <authorList>
            <person name="Lee Y."/>
            <person name="Jeon C.O."/>
        </authorList>
    </citation>
    <scope>NUCLEOTIDE SEQUENCE [LARGE SCALE GENOMIC DNA]</scope>
    <source>
        <strain evidence="9 10">BN5</strain>
        <plasmid evidence="9 10">pBN2</plasmid>
    </source>
</reference>
<dbReference type="InterPro" id="IPR011541">
    <property type="entry name" value="Ni/Co_transpt_high_affinity"/>
</dbReference>
<dbReference type="AlphaFoldDB" id="A0A248VYB2"/>
<keyword evidence="3 8" id="KW-0813">Transport</keyword>
<keyword evidence="4" id="KW-0533">Nickel</keyword>
<dbReference type="NCBIfam" id="TIGR00802">
    <property type="entry name" value="nico"/>
    <property type="match status" value="1"/>
</dbReference>
<dbReference type="Proteomes" id="UP000215158">
    <property type="component" value="Plasmid pBN2"/>
</dbReference>
<dbReference type="GO" id="GO:0015099">
    <property type="term" value="F:nickel cation transmembrane transporter activity"/>
    <property type="evidence" value="ECO:0007669"/>
    <property type="project" value="UniProtKB-UniRule"/>
</dbReference>
<evidence type="ECO:0000256" key="5">
    <source>
        <dbReference type="ARBA" id="ARBA00022692"/>
    </source>
</evidence>
<evidence type="ECO:0000256" key="1">
    <source>
        <dbReference type="ARBA" id="ARBA00004127"/>
    </source>
</evidence>
<name>A0A248VYB2_9BURK</name>
<dbReference type="PANTHER" id="PTHR31611:SF0">
    <property type="entry name" value="HIGH-AFFINITY NICKEL TRANSPORT PROTEIN NIC1"/>
    <property type="match status" value="1"/>
</dbReference>
<evidence type="ECO:0000256" key="6">
    <source>
        <dbReference type="ARBA" id="ARBA00022989"/>
    </source>
</evidence>
<evidence type="ECO:0000313" key="9">
    <source>
        <dbReference type="EMBL" id="ASW04036.1"/>
    </source>
</evidence>
<feature type="transmembrane region" description="Helical" evidence="8">
    <location>
        <begin position="270"/>
        <end position="297"/>
    </location>
</feature>
<feature type="transmembrane region" description="Helical" evidence="8">
    <location>
        <begin position="317"/>
        <end position="339"/>
    </location>
</feature>
<comment type="similarity">
    <text evidence="2 8">Belongs to the NiCoT transporter (TC 2.A.52) family.</text>
</comment>
<dbReference type="Pfam" id="PF03824">
    <property type="entry name" value="NicO"/>
    <property type="match status" value="1"/>
</dbReference>
<dbReference type="RefSeq" id="WP_095423746.1">
    <property type="nucleotide sequence ID" value="NZ_CP022992.1"/>
</dbReference>
<dbReference type="GO" id="GO:0012505">
    <property type="term" value="C:endomembrane system"/>
    <property type="evidence" value="ECO:0007669"/>
    <property type="project" value="UniProtKB-SubCell"/>
</dbReference>
<dbReference type="OrthoDB" id="9776706at2"/>
<dbReference type="EMBL" id="CP022992">
    <property type="protein sequence ID" value="ASW04036.1"/>
    <property type="molecule type" value="Genomic_DNA"/>
</dbReference>
<feature type="transmembrane region" description="Helical" evidence="8">
    <location>
        <begin position="125"/>
        <end position="150"/>
    </location>
</feature>
<evidence type="ECO:0000256" key="3">
    <source>
        <dbReference type="ARBA" id="ARBA00022448"/>
    </source>
</evidence>
<accession>A0A248VYB2</accession>
<evidence type="ECO:0000256" key="7">
    <source>
        <dbReference type="ARBA" id="ARBA00023136"/>
    </source>
</evidence>
<evidence type="ECO:0000256" key="2">
    <source>
        <dbReference type="ARBA" id="ARBA00010892"/>
    </source>
</evidence>
<evidence type="ECO:0000256" key="8">
    <source>
        <dbReference type="RuleBase" id="RU362101"/>
    </source>
</evidence>
<sequence length="351" mass="38035">MTDLIKALFGNASGSLRQKIGGLYALLIAFNVGAWLWAFAAFHHYPLLMGTSLLAWSFGLRHAVDADHIAAIDNVTRKLMQAGKRPTTAGLFFSLGHSTIVVLASVGIAATALAMKSRMAGFQEIGGVIGTLVSTFFLFAIAVMNLLILASTVRAFGRVRRGSPYNDEDLDLLLANRGFLSRIVKPLFHLITRSWHMYLLGFLFALGFDTATEVGLLGISAASAAQGLPIWSILVFPVLFTAGMTLTDTTVSILMLGAYGWAFVKPVRKLYYNITITTISVVVALIVGGIEGLGLIGDQLQLSGRFWDLIGSLNDNFGMIGYVIIGVFVVIWLCSAAVYRWKRFDEPDVSS</sequence>
<dbReference type="InterPro" id="IPR004688">
    <property type="entry name" value="Ni/Co_transpt"/>
</dbReference>
<evidence type="ECO:0000313" key="10">
    <source>
        <dbReference type="Proteomes" id="UP000215158"/>
    </source>
</evidence>